<feature type="region of interest" description="Disordered" evidence="2">
    <location>
        <begin position="46"/>
        <end position="106"/>
    </location>
</feature>
<dbReference type="Gene3D" id="3.30.70.1880">
    <property type="entry name" value="Protein of unknown function DUF881"/>
    <property type="match status" value="1"/>
</dbReference>
<dbReference type="Proteomes" id="UP001157017">
    <property type="component" value="Unassembled WGS sequence"/>
</dbReference>
<evidence type="ECO:0000256" key="2">
    <source>
        <dbReference type="SAM" id="MobiDB-lite"/>
    </source>
</evidence>
<dbReference type="InterPro" id="IPR010273">
    <property type="entry name" value="DUF881"/>
</dbReference>
<reference evidence="4" key="1">
    <citation type="journal article" date="2019" name="Int. J. Syst. Evol. Microbiol.">
        <title>The Global Catalogue of Microorganisms (GCM) 10K type strain sequencing project: providing services to taxonomists for standard genome sequencing and annotation.</title>
        <authorList>
            <consortium name="The Broad Institute Genomics Platform"/>
            <consortium name="The Broad Institute Genome Sequencing Center for Infectious Disease"/>
            <person name="Wu L."/>
            <person name="Ma J."/>
        </authorList>
    </citation>
    <scope>NUCLEOTIDE SEQUENCE [LARGE SCALE GENOMIC DNA]</scope>
    <source>
        <strain evidence="4">NBRC 108730</strain>
    </source>
</reference>
<comment type="caution">
    <text evidence="3">The sequence shown here is derived from an EMBL/GenBank/DDBJ whole genome shotgun (WGS) entry which is preliminary data.</text>
</comment>
<proteinExistence type="inferred from homology"/>
<protein>
    <submittedName>
        <fullName evidence="3">Uncharacterized protein</fullName>
    </submittedName>
</protein>
<dbReference type="EMBL" id="BSUZ01000001">
    <property type="protein sequence ID" value="GMA89255.1"/>
    <property type="molecule type" value="Genomic_DNA"/>
</dbReference>
<sequence>MRVVASTAFTDADGGVAVDGTVVPAPFTVLAIGDSQTMATALEIPGGVLASLPEGTGERRREGRRRGDRLAPAEDASLRSPGSGADAGRRRRGLVERRTAHENEVP</sequence>
<name>A0ABQ6JPS2_9ACTN</name>
<accession>A0ABQ6JPS2</accession>
<comment type="similarity">
    <text evidence="1">Belongs to the UPF0749 family.</text>
</comment>
<gene>
    <name evidence="3" type="ORF">GCM10025868_45050</name>
</gene>
<organism evidence="3 4">
    <name type="scientific">Angustibacter aerolatus</name>
    <dbReference type="NCBI Taxonomy" id="1162965"/>
    <lineage>
        <taxon>Bacteria</taxon>
        <taxon>Bacillati</taxon>
        <taxon>Actinomycetota</taxon>
        <taxon>Actinomycetes</taxon>
        <taxon>Kineosporiales</taxon>
        <taxon>Kineosporiaceae</taxon>
    </lineage>
</organism>
<feature type="compositionally biased region" description="Basic and acidic residues" evidence="2">
    <location>
        <begin position="93"/>
        <end position="106"/>
    </location>
</feature>
<keyword evidence="4" id="KW-1185">Reference proteome</keyword>
<evidence type="ECO:0000256" key="1">
    <source>
        <dbReference type="ARBA" id="ARBA00009108"/>
    </source>
</evidence>
<evidence type="ECO:0000313" key="3">
    <source>
        <dbReference type="EMBL" id="GMA89255.1"/>
    </source>
</evidence>
<dbReference type="Pfam" id="PF05949">
    <property type="entry name" value="DUF881"/>
    <property type="match status" value="1"/>
</dbReference>
<evidence type="ECO:0000313" key="4">
    <source>
        <dbReference type="Proteomes" id="UP001157017"/>
    </source>
</evidence>